<dbReference type="Proteomes" id="UP000008854">
    <property type="component" value="Unassembled WGS sequence"/>
</dbReference>
<dbReference type="InterPro" id="IPR017853">
    <property type="entry name" value="GH"/>
</dbReference>
<reference evidence="4" key="2">
    <citation type="submission" date="2018-12" db="UniProtKB">
        <authorList>
            <consortium name="WormBaseParasite"/>
        </authorList>
    </citation>
    <scope>IDENTIFICATION</scope>
    <source>
        <strain evidence="4">Puerto Rican</strain>
    </source>
</reference>
<dbReference type="Gene3D" id="3.90.400.10">
    <property type="entry name" value="Oligo-1,6-glucosidase, Domain 2"/>
    <property type="match status" value="1"/>
</dbReference>
<dbReference type="AlphaFoldDB" id="A0A3Q0KQQ3"/>
<dbReference type="SMART" id="SM00642">
    <property type="entry name" value="Aamy"/>
    <property type="match status" value="1"/>
</dbReference>
<dbReference type="SUPFAM" id="SSF51445">
    <property type="entry name" value="(Trans)glycosidases"/>
    <property type="match status" value="1"/>
</dbReference>
<keyword evidence="1" id="KW-0812">Transmembrane</keyword>
<dbReference type="WBParaSite" id="Smp_156550.1">
    <property type="protein sequence ID" value="Smp_156550.1"/>
    <property type="gene ID" value="Smp_156550"/>
</dbReference>
<evidence type="ECO:0000259" key="2">
    <source>
        <dbReference type="SMART" id="SM00642"/>
    </source>
</evidence>
<name>A0A3Q0KQQ3_SCHMA</name>
<evidence type="ECO:0000256" key="1">
    <source>
        <dbReference type="SAM" id="Phobius"/>
    </source>
</evidence>
<dbReference type="InterPro" id="IPR006047">
    <property type="entry name" value="GH13_cat_dom"/>
</dbReference>
<organism evidence="3 4">
    <name type="scientific">Schistosoma mansoni</name>
    <name type="common">Blood fluke</name>
    <dbReference type="NCBI Taxonomy" id="6183"/>
    <lineage>
        <taxon>Eukaryota</taxon>
        <taxon>Metazoa</taxon>
        <taxon>Spiralia</taxon>
        <taxon>Lophotrochozoa</taxon>
        <taxon>Platyhelminthes</taxon>
        <taxon>Trematoda</taxon>
        <taxon>Digenea</taxon>
        <taxon>Strigeidida</taxon>
        <taxon>Schistosomatoidea</taxon>
        <taxon>Schistosomatidae</taxon>
        <taxon>Schistosoma</taxon>
    </lineage>
</organism>
<dbReference type="InterPro" id="IPR045857">
    <property type="entry name" value="O16G_dom_2"/>
</dbReference>
<keyword evidence="1" id="KW-0472">Membrane</keyword>
<protein>
    <submittedName>
        <fullName evidence="4">Alpha-amylase, putative</fullName>
    </submittedName>
</protein>
<dbReference type="GO" id="GO:0009313">
    <property type="term" value="P:oligosaccharide catabolic process"/>
    <property type="evidence" value="ECO:0007669"/>
    <property type="project" value="TreeGrafter"/>
</dbReference>
<dbReference type="FunCoup" id="A0A3Q0KQQ3">
    <property type="interactions" value="60"/>
</dbReference>
<accession>A0A3Q0KQQ3</accession>
<reference evidence="3" key="1">
    <citation type="journal article" date="2012" name="PLoS Negl. Trop. Dis.">
        <title>A systematically improved high quality genome and transcriptome of the human blood fluke Schistosoma mansoni.</title>
        <authorList>
            <person name="Protasio A.V."/>
            <person name="Tsai I.J."/>
            <person name="Babbage A."/>
            <person name="Nichol S."/>
            <person name="Hunt M."/>
            <person name="Aslett M.A."/>
            <person name="De Silva N."/>
            <person name="Velarde G.S."/>
            <person name="Anderson T.J."/>
            <person name="Clark R.C."/>
            <person name="Davidson C."/>
            <person name="Dillon G.P."/>
            <person name="Holroyd N.E."/>
            <person name="LoVerde P.T."/>
            <person name="Lloyd C."/>
            <person name="McQuillan J."/>
            <person name="Oliveira G."/>
            <person name="Otto T.D."/>
            <person name="Parker-Manuel S.J."/>
            <person name="Quail M.A."/>
            <person name="Wilson R.A."/>
            <person name="Zerlotini A."/>
            <person name="Dunne D.W."/>
            <person name="Berriman M."/>
        </authorList>
    </citation>
    <scope>NUCLEOTIDE SEQUENCE [LARGE SCALE GENOMIC DNA]</scope>
    <source>
        <strain evidence="3">Puerto Rican</strain>
    </source>
</reference>
<dbReference type="GO" id="GO:0004556">
    <property type="term" value="F:alpha-amylase activity"/>
    <property type="evidence" value="ECO:0007669"/>
    <property type="project" value="TreeGrafter"/>
</dbReference>
<evidence type="ECO:0000313" key="4">
    <source>
        <dbReference type="WBParaSite" id="Smp_156550.1"/>
    </source>
</evidence>
<keyword evidence="1" id="KW-1133">Transmembrane helix</keyword>
<proteinExistence type="predicted"/>
<evidence type="ECO:0000313" key="3">
    <source>
        <dbReference type="Proteomes" id="UP000008854"/>
    </source>
</evidence>
<feature type="transmembrane region" description="Helical" evidence="1">
    <location>
        <begin position="68"/>
        <end position="93"/>
    </location>
</feature>
<dbReference type="Pfam" id="PF00128">
    <property type="entry name" value="Alpha-amylase"/>
    <property type="match status" value="1"/>
</dbReference>
<dbReference type="PANTHER" id="PTHR10357">
    <property type="entry name" value="ALPHA-AMYLASE FAMILY MEMBER"/>
    <property type="match status" value="1"/>
</dbReference>
<dbReference type="Gene3D" id="3.20.20.80">
    <property type="entry name" value="Glycosidases"/>
    <property type="match status" value="2"/>
</dbReference>
<sequence length="638" mass="73196">MKNFKNNFKSPRERLLEEIRKRVPVEPDSEDENNQSISDTSTSFEKISQVESCSELTNLDETHSTWKYIVIVLSTVVSLLCLGLLVWLTLYITGWRKSTPISKLPFWNSEVGYWVDVFAFKDSNGDLVGDLNGFLSEVNYIKGVIGSGFVILGPITKGFYSNPHNMIGLVEDYEELDEAVGTINDFRHLLRRFHEKDLKVVLTFDFNSVSIDHKWIKEDRIKPKLFDNSLKNKISRYGKSPSVDIYAQKYYSVFGSPSVDLDLTDINTQNAIFDVVHYWMREGIDGILLDNAAYFVEQEERQETQKKVFSCPQAEETYTYGSVKFIEKVRQEIDKWMKTSGKKVLLGVNAGDTWCDLTGRPDPMLIFREVADVIIIREFLPNRGCKENFPTTKNLTCKYHSYQDAYKQKLGLTVSTSSFPSRKDVLSLAASLLLPGIPIIYYGAELGMASLNRGRRPEKLYPQGKSYHNEDLLDYGSILSHQPMPWDTSGQRFSGAINDSSFKDYVKKNIKSEVVENVVGRQCEQTVYDLVQRLINLRQNPTFKSGTMEELSSFKDYEKYYYGVFVRRAPGFPTFVIVLMRYTTSNFVLDFRYICSSVSVRLVYPSIPNLPANNELRCPEIHIVNRTLSNQIIVLQCN</sequence>
<feature type="domain" description="Glycosyl hydrolase family 13 catalytic" evidence="2">
    <location>
        <begin position="116"/>
        <end position="477"/>
    </location>
</feature>
<keyword evidence="3" id="KW-1185">Reference proteome</keyword>
<dbReference type="STRING" id="6183.A0A3Q0KQQ3"/>
<dbReference type="PANTHER" id="PTHR10357:SF179">
    <property type="entry name" value="NEUTRAL AND BASIC AMINO ACID TRANSPORT PROTEIN RBAT"/>
    <property type="match status" value="1"/>
</dbReference>
<dbReference type="InParanoid" id="A0A3Q0KQQ3"/>